<sequence>MYPNTATETEVISNRIIEGAATAMSDKEVILAEVTEWESSPLRELMLTGQRYYENQHDILERKRMVVGEGGRLEEAKNIANNKLVHGFVRKLVDQKVGYLLSLPFTIQSDDDEYIKILTRDYFTKRFYRMFQNVGKESINKGKSWIHPYYNEQGEFSMKRIPSEELIPLWSDADHTELAAMIRTYKIEAFTGKEKEVIHRVEYWDTTGVYRYVVHDGELVADVEQGEYSSHLTDGAEGLNWQRVPFVCFKYNDEELPIINFVKSLVDDYDKQKSDNANNLEDLPTGGIYVVKNYLGEGMGDFRKNLSVYRALNVNDDGGLDYISTNIDTEAFKTHMDMQRKDLYELGRGVDTQSDRFGNDQSGVALRFLYADLDMDCNIIETEFQASLEQLKWFIDLDIQINTGKYQTDTEIDFIFNRDIIINESEVIENAAKSAGQISDETIAANHPWVKDVQEELERIKNQYGGEEDYKETFGKEGDEGGEVS</sequence>
<organism evidence="2 3">
    <name type="scientific">Ammoniphilus oxalaticus</name>
    <dbReference type="NCBI Taxonomy" id="66863"/>
    <lineage>
        <taxon>Bacteria</taxon>
        <taxon>Bacillati</taxon>
        <taxon>Bacillota</taxon>
        <taxon>Bacilli</taxon>
        <taxon>Bacillales</taxon>
        <taxon>Paenibacillaceae</taxon>
        <taxon>Aneurinibacillus group</taxon>
        <taxon>Ammoniphilus</taxon>
    </lineage>
</organism>
<dbReference type="Proteomes" id="UP000284219">
    <property type="component" value="Unassembled WGS sequence"/>
</dbReference>
<comment type="caution">
    <text evidence="2">The sequence shown here is derived from an EMBL/GenBank/DDBJ whole genome shotgun (WGS) entry which is preliminary data.</text>
</comment>
<name>A0A419SFK3_9BACL</name>
<evidence type="ECO:0000256" key="1">
    <source>
        <dbReference type="SAM" id="MobiDB-lite"/>
    </source>
</evidence>
<dbReference type="RefSeq" id="WP_120190031.1">
    <property type="nucleotide sequence ID" value="NZ_MCHY01000009.1"/>
</dbReference>
<accession>A0A419SFK3</accession>
<evidence type="ECO:0000313" key="3">
    <source>
        <dbReference type="Proteomes" id="UP000284219"/>
    </source>
</evidence>
<dbReference type="InterPro" id="IPR006428">
    <property type="entry name" value="Portal_SPP1-type"/>
</dbReference>
<protein>
    <submittedName>
        <fullName evidence="2">Phage portal protein</fullName>
    </submittedName>
</protein>
<gene>
    <name evidence="2" type="ORF">BEP19_09875</name>
</gene>
<dbReference type="EMBL" id="MCHY01000009">
    <property type="protein sequence ID" value="RKD22560.1"/>
    <property type="molecule type" value="Genomic_DNA"/>
</dbReference>
<dbReference type="AlphaFoldDB" id="A0A419SFK3"/>
<dbReference type="NCBIfam" id="TIGR01538">
    <property type="entry name" value="portal_SPP1"/>
    <property type="match status" value="1"/>
</dbReference>
<evidence type="ECO:0000313" key="2">
    <source>
        <dbReference type="EMBL" id="RKD22560.1"/>
    </source>
</evidence>
<reference evidence="2 3" key="1">
    <citation type="submission" date="2016-08" db="EMBL/GenBank/DDBJ databases">
        <title>Novel Firmicute Genomes.</title>
        <authorList>
            <person name="Poppleton D.I."/>
            <person name="Gribaldo S."/>
        </authorList>
    </citation>
    <scope>NUCLEOTIDE SEQUENCE [LARGE SCALE GENOMIC DNA]</scope>
    <source>
        <strain evidence="2 3">RAOx-1</strain>
    </source>
</reference>
<feature type="region of interest" description="Disordered" evidence="1">
    <location>
        <begin position="462"/>
        <end position="485"/>
    </location>
</feature>
<keyword evidence="3" id="KW-1185">Reference proteome</keyword>
<proteinExistence type="predicted"/>
<dbReference type="InterPro" id="IPR021145">
    <property type="entry name" value="Portal_protein_SPP1_Gp6-like"/>
</dbReference>
<dbReference type="OrthoDB" id="1697867at2"/>
<dbReference type="Pfam" id="PF05133">
    <property type="entry name" value="SPP1_portal"/>
    <property type="match status" value="1"/>
</dbReference>